<protein>
    <submittedName>
        <fullName evidence="1">Uncharacterized protein</fullName>
    </submittedName>
</protein>
<proteinExistence type="predicted"/>
<evidence type="ECO:0000313" key="1">
    <source>
        <dbReference type="EMBL" id="OMO80837.1"/>
    </source>
</evidence>
<comment type="caution">
    <text evidence="1">The sequence shown here is derived from an EMBL/GenBank/DDBJ whole genome shotgun (WGS) entry which is preliminary data.</text>
</comment>
<gene>
    <name evidence="1" type="ORF">COLO4_23911</name>
</gene>
<dbReference type="EMBL" id="AWUE01018373">
    <property type="protein sequence ID" value="OMO80837.1"/>
    <property type="molecule type" value="Genomic_DNA"/>
</dbReference>
<dbReference type="Proteomes" id="UP000187203">
    <property type="component" value="Unassembled WGS sequence"/>
</dbReference>
<evidence type="ECO:0000313" key="2">
    <source>
        <dbReference type="Proteomes" id="UP000187203"/>
    </source>
</evidence>
<dbReference type="AlphaFoldDB" id="A0A1R3IE14"/>
<name>A0A1R3IE14_9ROSI</name>
<keyword evidence="2" id="KW-1185">Reference proteome</keyword>
<sequence>MSSDNDKPTELSSILRIRRFRDYITLESETPPNPICGTSASLQSSECRNLLGSSSVSD</sequence>
<reference evidence="2" key="1">
    <citation type="submission" date="2013-09" db="EMBL/GenBank/DDBJ databases">
        <title>Corchorus olitorius genome sequencing.</title>
        <authorList>
            <person name="Alam M."/>
            <person name="Haque M.S."/>
            <person name="Islam M.S."/>
            <person name="Emdad E.M."/>
            <person name="Islam M.M."/>
            <person name="Ahmed B."/>
            <person name="Halim A."/>
            <person name="Hossen Q.M.M."/>
            <person name="Hossain M.Z."/>
            <person name="Ahmed R."/>
            <person name="Khan M.M."/>
            <person name="Islam R."/>
            <person name="Rashid M.M."/>
            <person name="Khan S.A."/>
            <person name="Rahman M.S."/>
            <person name="Alam M."/>
            <person name="Yahiya A.S."/>
            <person name="Khan M.S."/>
            <person name="Azam M.S."/>
            <person name="Haque T."/>
            <person name="Lashkar M.Z.H."/>
            <person name="Akhand A.I."/>
            <person name="Morshed G."/>
            <person name="Roy S."/>
            <person name="Uddin K.S."/>
            <person name="Rabeya T."/>
            <person name="Hossain A.S."/>
            <person name="Chowdhury A."/>
            <person name="Snigdha A.R."/>
            <person name="Mortoza M.S."/>
            <person name="Matin S.A."/>
            <person name="Hoque S.M.E."/>
            <person name="Islam M.K."/>
            <person name="Roy D.K."/>
            <person name="Haider R."/>
            <person name="Moosa M.M."/>
            <person name="Elias S.M."/>
            <person name="Hasan A.M."/>
            <person name="Jahan S."/>
            <person name="Shafiuddin M."/>
            <person name="Mahmood N."/>
            <person name="Shommy N.S."/>
        </authorList>
    </citation>
    <scope>NUCLEOTIDE SEQUENCE [LARGE SCALE GENOMIC DNA]</scope>
    <source>
        <strain evidence="2">cv. O-4</strain>
    </source>
</reference>
<accession>A0A1R3IE14</accession>
<organism evidence="1 2">
    <name type="scientific">Corchorus olitorius</name>
    <dbReference type="NCBI Taxonomy" id="93759"/>
    <lineage>
        <taxon>Eukaryota</taxon>
        <taxon>Viridiplantae</taxon>
        <taxon>Streptophyta</taxon>
        <taxon>Embryophyta</taxon>
        <taxon>Tracheophyta</taxon>
        <taxon>Spermatophyta</taxon>
        <taxon>Magnoliopsida</taxon>
        <taxon>eudicotyledons</taxon>
        <taxon>Gunneridae</taxon>
        <taxon>Pentapetalae</taxon>
        <taxon>rosids</taxon>
        <taxon>malvids</taxon>
        <taxon>Malvales</taxon>
        <taxon>Malvaceae</taxon>
        <taxon>Grewioideae</taxon>
        <taxon>Apeibeae</taxon>
        <taxon>Corchorus</taxon>
    </lineage>
</organism>
<dbReference type="OrthoDB" id="10535458at2759"/>